<protein>
    <recommendedName>
        <fullName evidence="2">DUF4352 domain-containing protein</fullName>
    </recommendedName>
</protein>
<proteinExistence type="predicted"/>
<accession>A0A7C4BB06</accession>
<dbReference type="AlphaFoldDB" id="A0A7C4BB06"/>
<comment type="caution">
    <text evidence="1">The sequence shown here is derived from an EMBL/GenBank/DDBJ whole genome shotgun (WGS) entry which is preliminary data.</text>
</comment>
<evidence type="ECO:0000313" key="1">
    <source>
        <dbReference type="EMBL" id="HGI86993.1"/>
    </source>
</evidence>
<reference evidence="1" key="1">
    <citation type="journal article" date="2020" name="mSystems">
        <title>Genome- and Community-Level Interaction Insights into Carbon Utilization and Element Cycling Functions of Hydrothermarchaeota in Hydrothermal Sediment.</title>
        <authorList>
            <person name="Zhou Z."/>
            <person name="Liu Y."/>
            <person name="Xu W."/>
            <person name="Pan J."/>
            <person name="Luo Z.H."/>
            <person name="Li M."/>
        </authorList>
    </citation>
    <scope>NUCLEOTIDE SEQUENCE [LARGE SCALE GENOMIC DNA]</scope>
    <source>
        <strain evidence="1">SpSt-732</strain>
    </source>
</reference>
<evidence type="ECO:0008006" key="2">
    <source>
        <dbReference type="Google" id="ProtNLM"/>
    </source>
</evidence>
<sequence>MGAWKRMCKGISEMLAVVLGVAITIAIGVALFTTLPNYITSMSQQQRVAITYLSASKVSSNSIMLTLAVKNLGSKDITNISIYTTVNGTQPAGTKVIAGRDRDLQLAPGQETALTLQVDIDTERVKQVQVGMPVTVVITVTYVDKGTAVATATTYVM</sequence>
<dbReference type="EMBL" id="DTFF01000011">
    <property type="protein sequence ID" value="HGI86993.1"/>
    <property type="molecule type" value="Genomic_DNA"/>
</dbReference>
<gene>
    <name evidence="1" type="ORF">ENV14_01140</name>
</gene>
<organism evidence="1">
    <name type="scientific">Ignisphaera aggregans</name>
    <dbReference type="NCBI Taxonomy" id="334771"/>
    <lineage>
        <taxon>Archaea</taxon>
        <taxon>Thermoproteota</taxon>
        <taxon>Thermoprotei</taxon>
        <taxon>Desulfurococcales</taxon>
        <taxon>Desulfurococcaceae</taxon>
        <taxon>Ignisphaera</taxon>
    </lineage>
</organism>
<name>A0A7C4BB06_9CREN</name>